<evidence type="ECO:0000313" key="3">
    <source>
        <dbReference type="Proteomes" id="UP000008311"/>
    </source>
</evidence>
<gene>
    <name evidence="2" type="ORF">RCOM_0713660</name>
</gene>
<evidence type="ECO:0000313" key="2">
    <source>
        <dbReference type="EMBL" id="EEF32672.1"/>
    </source>
</evidence>
<sequence length="96" mass="11017">MDSVFNGADHHVTGNWDGIWALDLPPKILSFVWRLCRGNLPLGHNLNRRGMNVDVSCPICNRNYKLWSNSMLPREVCVTKAVESVREWVAVKLNKR</sequence>
<dbReference type="AlphaFoldDB" id="B9SUN7"/>
<dbReference type="InterPro" id="IPR026960">
    <property type="entry name" value="RVT-Znf"/>
</dbReference>
<reference evidence="3" key="1">
    <citation type="journal article" date="2010" name="Nat. Biotechnol.">
        <title>Draft genome sequence of the oilseed species Ricinus communis.</title>
        <authorList>
            <person name="Chan A.P."/>
            <person name="Crabtree J."/>
            <person name="Zhao Q."/>
            <person name="Lorenzi H."/>
            <person name="Orvis J."/>
            <person name="Puiu D."/>
            <person name="Melake-Berhan A."/>
            <person name="Jones K.M."/>
            <person name="Redman J."/>
            <person name="Chen G."/>
            <person name="Cahoon E.B."/>
            <person name="Gedil M."/>
            <person name="Stanke M."/>
            <person name="Haas B.J."/>
            <person name="Wortman J.R."/>
            <person name="Fraser-Liggett C.M."/>
            <person name="Ravel J."/>
            <person name="Rabinowicz P.D."/>
        </authorList>
    </citation>
    <scope>NUCLEOTIDE SEQUENCE [LARGE SCALE GENOMIC DNA]</scope>
    <source>
        <strain evidence="3">cv. Hale</strain>
    </source>
</reference>
<proteinExistence type="predicted"/>
<feature type="domain" description="Reverse transcriptase zinc-binding" evidence="1">
    <location>
        <begin position="12"/>
        <end position="63"/>
    </location>
</feature>
<accession>B9SUN7</accession>
<name>B9SUN7_RICCO</name>
<dbReference type="InParanoid" id="B9SUN7"/>
<organism evidence="2 3">
    <name type="scientific">Ricinus communis</name>
    <name type="common">Castor bean</name>
    <dbReference type="NCBI Taxonomy" id="3988"/>
    <lineage>
        <taxon>Eukaryota</taxon>
        <taxon>Viridiplantae</taxon>
        <taxon>Streptophyta</taxon>
        <taxon>Embryophyta</taxon>
        <taxon>Tracheophyta</taxon>
        <taxon>Spermatophyta</taxon>
        <taxon>Magnoliopsida</taxon>
        <taxon>eudicotyledons</taxon>
        <taxon>Gunneridae</taxon>
        <taxon>Pentapetalae</taxon>
        <taxon>rosids</taxon>
        <taxon>fabids</taxon>
        <taxon>Malpighiales</taxon>
        <taxon>Euphorbiaceae</taxon>
        <taxon>Acalyphoideae</taxon>
        <taxon>Acalypheae</taxon>
        <taxon>Ricinus</taxon>
    </lineage>
</organism>
<dbReference type="Pfam" id="PF13966">
    <property type="entry name" value="zf-RVT"/>
    <property type="match status" value="1"/>
</dbReference>
<dbReference type="EMBL" id="EQ974150">
    <property type="protein sequence ID" value="EEF32672.1"/>
    <property type="molecule type" value="Genomic_DNA"/>
</dbReference>
<dbReference type="Proteomes" id="UP000008311">
    <property type="component" value="Unassembled WGS sequence"/>
</dbReference>
<protein>
    <recommendedName>
        <fullName evidence="1">Reverse transcriptase zinc-binding domain-containing protein</fullName>
    </recommendedName>
</protein>
<keyword evidence="3" id="KW-1185">Reference proteome</keyword>
<evidence type="ECO:0000259" key="1">
    <source>
        <dbReference type="Pfam" id="PF13966"/>
    </source>
</evidence>